<dbReference type="EMBL" id="CM029045">
    <property type="protein sequence ID" value="KAG2594593.1"/>
    <property type="molecule type" value="Genomic_DNA"/>
</dbReference>
<feature type="region of interest" description="Disordered" evidence="1">
    <location>
        <begin position="102"/>
        <end position="214"/>
    </location>
</feature>
<accession>A0A8T0SCK2</accession>
<evidence type="ECO:0000259" key="2">
    <source>
        <dbReference type="Pfam" id="PF00462"/>
    </source>
</evidence>
<feature type="compositionally biased region" description="Basic and acidic residues" evidence="1">
    <location>
        <begin position="197"/>
        <end position="208"/>
    </location>
</feature>
<evidence type="ECO:0000313" key="4">
    <source>
        <dbReference type="Proteomes" id="UP000823388"/>
    </source>
</evidence>
<feature type="region of interest" description="Disordered" evidence="1">
    <location>
        <begin position="39"/>
        <end position="73"/>
    </location>
</feature>
<feature type="compositionally biased region" description="Basic and acidic residues" evidence="1">
    <location>
        <begin position="167"/>
        <end position="185"/>
    </location>
</feature>
<feature type="compositionally biased region" description="Acidic residues" evidence="1">
    <location>
        <begin position="47"/>
        <end position="65"/>
    </location>
</feature>
<gene>
    <name evidence="3" type="ORF">PVAP13_5KG006300</name>
</gene>
<dbReference type="Pfam" id="PF23733">
    <property type="entry name" value="GRXCR1-2_C"/>
    <property type="match status" value="1"/>
</dbReference>
<dbReference type="SUPFAM" id="SSF52833">
    <property type="entry name" value="Thioredoxin-like"/>
    <property type="match status" value="1"/>
</dbReference>
<sequence>MGCWGSKAGADVAVADAYRPPPTSVSVFDISAVEEPWLIAKNKAAGDEEDDDQEEEETDEDDDEEEKKNVVPLRLPLLEKLEGYELAPASWSEVSKALEDMKPEMLLDSNTNKPPDPKKKTAKKKKKKTNKEEEEPAADAQTQEQKLQPPPDEEVGKKSPPPPPELAGRRVVKDNPFLMRDRESSSKAGNAPRWKRRDPFEGCPERRPPGAAGGGVVLYTTTLHGVRRTFEDCERAREVVEACAEAAGVGAVDERDVSLHGEYLRELRELAGDGAAAPPRLFVMGRYVGGAEECVRLAESGRLREMMRWVKARGEACAAKDGRGCEGCGGARFVPCWECGGSRRKLVVVEGGGGGHQDQVERCAKCNENGLMMCPLCH</sequence>
<dbReference type="PROSITE" id="PS51354">
    <property type="entry name" value="GLUTAREDOXIN_2"/>
    <property type="match status" value="1"/>
</dbReference>
<dbReference type="Gene3D" id="3.40.30.10">
    <property type="entry name" value="Glutaredoxin"/>
    <property type="match status" value="1"/>
</dbReference>
<protein>
    <recommendedName>
        <fullName evidence="2">Glutaredoxin domain-containing protein</fullName>
    </recommendedName>
</protein>
<keyword evidence="4" id="KW-1185">Reference proteome</keyword>
<name>A0A8T0SCK2_PANVG</name>
<dbReference type="InterPro" id="IPR036249">
    <property type="entry name" value="Thioredoxin-like_sf"/>
</dbReference>
<feature type="compositionally biased region" description="Basic residues" evidence="1">
    <location>
        <begin position="120"/>
        <end position="129"/>
    </location>
</feature>
<reference evidence="3" key="1">
    <citation type="submission" date="2020-05" db="EMBL/GenBank/DDBJ databases">
        <title>WGS assembly of Panicum virgatum.</title>
        <authorList>
            <person name="Lovell J.T."/>
            <person name="Jenkins J."/>
            <person name="Shu S."/>
            <person name="Juenger T.E."/>
            <person name="Schmutz J."/>
        </authorList>
    </citation>
    <scope>NUCLEOTIDE SEQUENCE</scope>
    <source>
        <strain evidence="3">AP13</strain>
    </source>
</reference>
<dbReference type="Pfam" id="PF00462">
    <property type="entry name" value="Glutaredoxin"/>
    <property type="match status" value="1"/>
</dbReference>
<dbReference type="InterPro" id="IPR002109">
    <property type="entry name" value="Glutaredoxin"/>
</dbReference>
<dbReference type="AlphaFoldDB" id="A0A8T0SCK2"/>
<feature type="domain" description="Glutaredoxin" evidence="2">
    <location>
        <begin position="216"/>
        <end position="288"/>
    </location>
</feature>
<comment type="caution">
    <text evidence="3">The sequence shown here is derived from an EMBL/GenBank/DDBJ whole genome shotgun (WGS) entry which is preliminary data.</text>
</comment>
<dbReference type="PANTHER" id="PTHR45669:SF7">
    <property type="entry name" value="F1N19.7"/>
    <property type="match status" value="1"/>
</dbReference>
<dbReference type="CDD" id="cd03031">
    <property type="entry name" value="GRX_GRX_like"/>
    <property type="match status" value="1"/>
</dbReference>
<proteinExistence type="predicted"/>
<evidence type="ECO:0000313" key="3">
    <source>
        <dbReference type="EMBL" id="KAG2594593.1"/>
    </source>
</evidence>
<organism evidence="3 4">
    <name type="scientific">Panicum virgatum</name>
    <name type="common">Blackwell switchgrass</name>
    <dbReference type="NCBI Taxonomy" id="38727"/>
    <lineage>
        <taxon>Eukaryota</taxon>
        <taxon>Viridiplantae</taxon>
        <taxon>Streptophyta</taxon>
        <taxon>Embryophyta</taxon>
        <taxon>Tracheophyta</taxon>
        <taxon>Spermatophyta</taxon>
        <taxon>Magnoliopsida</taxon>
        <taxon>Liliopsida</taxon>
        <taxon>Poales</taxon>
        <taxon>Poaceae</taxon>
        <taxon>PACMAD clade</taxon>
        <taxon>Panicoideae</taxon>
        <taxon>Panicodae</taxon>
        <taxon>Paniceae</taxon>
        <taxon>Panicinae</taxon>
        <taxon>Panicum</taxon>
        <taxon>Panicum sect. Hiantes</taxon>
    </lineage>
</organism>
<evidence type="ECO:0000256" key="1">
    <source>
        <dbReference type="SAM" id="MobiDB-lite"/>
    </source>
</evidence>
<dbReference type="PANTHER" id="PTHR45669">
    <property type="entry name" value="GLUTAREDOXIN DOMAIN-CONTAINING CYSTEINE-RICH PROTEIN CG12206-RELATED"/>
    <property type="match status" value="1"/>
</dbReference>
<dbReference type="OrthoDB" id="423313at2759"/>
<dbReference type="Proteomes" id="UP000823388">
    <property type="component" value="Chromosome 5K"/>
</dbReference>